<organism evidence="1 2">
    <name type="scientific">Bradyrhizobium macuxiense</name>
    <dbReference type="NCBI Taxonomy" id="1755647"/>
    <lineage>
        <taxon>Bacteria</taxon>
        <taxon>Pseudomonadati</taxon>
        <taxon>Pseudomonadota</taxon>
        <taxon>Alphaproteobacteria</taxon>
        <taxon>Hyphomicrobiales</taxon>
        <taxon>Nitrobacteraceae</taxon>
        <taxon>Bradyrhizobium</taxon>
    </lineage>
</organism>
<accession>A0A560KX32</accession>
<dbReference type="InterPro" id="IPR040442">
    <property type="entry name" value="Pyrv_kinase-like_dom_sf"/>
</dbReference>
<name>A0A560KX32_9BRAD</name>
<evidence type="ECO:0000313" key="1">
    <source>
        <dbReference type="EMBL" id="TWB87798.1"/>
    </source>
</evidence>
<dbReference type="AlphaFoldDB" id="A0A560KX32"/>
<dbReference type="Proteomes" id="UP000321304">
    <property type="component" value="Unassembled WGS sequence"/>
</dbReference>
<dbReference type="PANTHER" id="PTHR42905:SF2">
    <property type="entry name" value="PHOSPHOENOLPYRUVATE CARBOXYLASE FAMILY PROTEIN"/>
    <property type="match status" value="1"/>
</dbReference>
<dbReference type="InterPro" id="IPR015813">
    <property type="entry name" value="Pyrv/PenolPyrv_kinase-like_dom"/>
</dbReference>
<dbReference type="Gene3D" id="3.20.20.60">
    <property type="entry name" value="Phosphoenolpyruvate-binding domains"/>
    <property type="match status" value="1"/>
</dbReference>
<reference evidence="1 2" key="1">
    <citation type="submission" date="2019-06" db="EMBL/GenBank/DDBJ databases">
        <title>Genomic Encyclopedia of Type Strains, Phase IV (KMG-V): Genome sequencing to study the core and pangenomes of soil and plant-associated prokaryotes.</title>
        <authorList>
            <person name="Whitman W."/>
        </authorList>
    </citation>
    <scope>NUCLEOTIDE SEQUENCE [LARGE SCALE GENOMIC DNA]</scope>
    <source>
        <strain evidence="1 2">BR 10355</strain>
    </source>
</reference>
<keyword evidence="2" id="KW-1185">Reference proteome</keyword>
<dbReference type="GO" id="GO:0016829">
    <property type="term" value="F:lyase activity"/>
    <property type="evidence" value="ECO:0007669"/>
    <property type="project" value="UniProtKB-KW"/>
</dbReference>
<dbReference type="EMBL" id="VITY01000020">
    <property type="protein sequence ID" value="TWB87798.1"/>
    <property type="molecule type" value="Genomic_DNA"/>
</dbReference>
<keyword evidence="1" id="KW-0456">Lyase</keyword>
<dbReference type="Pfam" id="PF13714">
    <property type="entry name" value="PEP_mutase"/>
    <property type="match status" value="1"/>
</dbReference>
<proteinExistence type="predicted"/>
<dbReference type="RefSeq" id="WP_146992325.1">
    <property type="nucleotide sequence ID" value="NZ_VITY01000020.1"/>
</dbReference>
<evidence type="ECO:0000313" key="2">
    <source>
        <dbReference type="Proteomes" id="UP000321304"/>
    </source>
</evidence>
<comment type="caution">
    <text evidence="1">The sequence shown here is derived from an EMBL/GenBank/DDBJ whole genome shotgun (WGS) entry which is preliminary data.</text>
</comment>
<sequence length="286" mass="30642">MRKRALALKTLLESVEPCIMPGCGDALSAHLIGEAGFGTGFISGASVAAAQLALPDMDILTFVEMLDSVRRILMAAPEVLWLADADTGYGNELAVQRTIRNFANAGVAAVLIEDKVWPRPHGTGGAKCVVDLAAARTRCRAAVEACREQGVLLLARTDARSSLGFEKAMARISVFAEEGADLLFLDSPKSETEVREFVKACGSIPAVAVHSQAPLSDAQLAEAGVKLILHPYAVLATTVHYVRDALRNIKNGTTGRMADQIEMSIATRREVFLKQDARWALQKGND</sequence>
<dbReference type="OrthoDB" id="9771433at2"/>
<dbReference type="PANTHER" id="PTHR42905">
    <property type="entry name" value="PHOSPHOENOLPYRUVATE CARBOXYLASE"/>
    <property type="match status" value="1"/>
</dbReference>
<dbReference type="InterPro" id="IPR039556">
    <property type="entry name" value="ICL/PEPM"/>
</dbReference>
<dbReference type="CDD" id="cd00377">
    <property type="entry name" value="ICL_PEPM"/>
    <property type="match status" value="1"/>
</dbReference>
<dbReference type="SUPFAM" id="SSF51621">
    <property type="entry name" value="Phosphoenolpyruvate/pyruvate domain"/>
    <property type="match status" value="1"/>
</dbReference>
<gene>
    <name evidence="1" type="ORF">FBZ93_12096</name>
</gene>
<protein>
    <submittedName>
        <fullName evidence="1">2-methylisocitrate lyase-like PEP mutase family enzyme</fullName>
    </submittedName>
</protein>